<name>A0A5J4ZA46_9ASTE</name>
<organism evidence="1 2">
    <name type="scientific">Nyssa sinensis</name>
    <dbReference type="NCBI Taxonomy" id="561372"/>
    <lineage>
        <taxon>Eukaryota</taxon>
        <taxon>Viridiplantae</taxon>
        <taxon>Streptophyta</taxon>
        <taxon>Embryophyta</taxon>
        <taxon>Tracheophyta</taxon>
        <taxon>Spermatophyta</taxon>
        <taxon>Magnoliopsida</taxon>
        <taxon>eudicotyledons</taxon>
        <taxon>Gunneridae</taxon>
        <taxon>Pentapetalae</taxon>
        <taxon>asterids</taxon>
        <taxon>Cornales</taxon>
        <taxon>Nyssaceae</taxon>
        <taxon>Nyssa</taxon>
    </lineage>
</organism>
<accession>A0A5J4ZA46</accession>
<reference evidence="1 2" key="1">
    <citation type="submission" date="2019-09" db="EMBL/GenBank/DDBJ databases">
        <title>A chromosome-level genome assembly of the Chinese tupelo Nyssa sinensis.</title>
        <authorList>
            <person name="Yang X."/>
            <person name="Kang M."/>
            <person name="Yang Y."/>
            <person name="Xiong H."/>
            <person name="Wang M."/>
            <person name="Zhang Z."/>
            <person name="Wang Z."/>
            <person name="Wu H."/>
            <person name="Ma T."/>
            <person name="Liu J."/>
            <person name="Xi Z."/>
        </authorList>
    </citation>
    <scope>NUCLEOTIDE SEQUENCE [LARGE SCALE GENOMIC DNA]</scope>
    <source>
        <strain evidence="1">J267</strain>
        <tissue evidence="1">Leaf</tissue>
    </source>
</reference>
<gene>
    <name evidence="1" type="ORF">F0562_018726</name>
</gene>
<dbReference type="AlphaFoldDB" id="A0A5J4ZA46"/>
<keyword evidence="2" id="KW-1185">Reference proteome</keyword>
<dbReference type="Proteomes" id="UP000325577">
    <property type="component" value="Linkage Group LG9"/>
</dbReference>
<evidence type="ECO:0000313" key="1">
    <source>
        <dbReference type="EMBL" id="KAA8515663.1"/>
    </source>
</evidence>
<protein>
    <submittedName>
        <fullName evidence="1">Uncharacterized protein</fullName>
    </submittedName>
</protein>
<evidence type="ECO:0000313" key="2">
    <source>
        <dbReference type="Proteomes" id="UP000325577"/>
    </source>
</evidence>
<dbReference type="EMBL" id="CM018052">
    <property type="protein sequence ID" value="KAA8515663.1"/>
    <property type="molecule type" value="Genomic_DNA"/>
</dbReference>
<sequence>MPAVNLASKTKYNVCFSYCCCIHLHMNINSSDAEIMAMLSISLPTLLSHRFPLQPARCHYLIDYQALELMQCAHRLTLSSYFLLMLGLLLHHGPP</sequence>
<proteinExistence type="predicted"/>